<dbReference type="EMBL" id="JAWDGP010001551">
    <property type="protein sequence ID" value="KAK3790234.1"/>
    <property type="molecule type" value="Genomic_DNA"/>
</dbReference>
<sequence>RCQFLSVMFCTTPMDSPGGPHISEYPVLWIRKVSRIPFFKILSRSMAIFIYVFINRWADIKVSSHKIYYQLTFSVNFVTQCFPAVKSTHTRGYAHNQSIVMSCPPDLLEVDLGKQRTVSVDFLLSDLLKIYVGNIKREAAISTSLC</sequence>
<organism evidence="1 2">
    <name type="scientific">Elysia crispata</name>
    <name type="common">lettuce slug</name>
    <dbReference type="NCBI Taxonomy" id="231223"/>
    <lineage>
        <taxon>Eukaryota</taxon>
        <taxon>Metazoa</taxon>
        <taxon>Spiralia</taxon>
        <taxon>Lophotrochozoa</taxon>
        <taxon>Mollusca</taxon>
        <taxon>Gastropoda</taxon>
        <taxon>Heterobranchia</taxon>
        <taxon>Euthyneura</taxon>
        <taxon>Panpulmonata</taxon>
        <taxon>Sacoglossa</taxon>
        <taxon>Placobranchoidea</taxon>
        <taxon>Plakobranchidae</taxon>
        <taxon>Elysia</taxon>
    </lineage>
</organism>
<evidence type="ECO:0000313" key="2">
    <source>
        <dbReference type="Proteomes" id="UP001283361"/>
    </source>
</evidence>
<reference evidence="1" key="1">
    <citation type="journal article" date="2023" name="G3 (Bethesda)">
        <title>A reference genome for the long-term kleptoplast-retaining sea slug Elysia crispata morphotype clarki.</title>
        <authorList>
            <person name="Eastman K.E."/>
            <person name="Pendleton A.L."/>
            <person name="Shaikh M.A."/>
            <person name="Suttiyut T."/>
            <person name="Ogas R."/>
            <person name="Tomko P."/>
            <person name="Gavelis G."/>
            <person name="Widhalm J.R."/>
            <person name="Wisecaver J.H."/>
        </authorList>
    </citation>
    <scope>NUCLEOTIDE SEQUENCE</scope>
    <source>
        <strain evidence="1">ECLA1</strain>
    </source>
</reference>
<comment type="caution">
    <text evidence="1">The sequence shown here is derived from an EMBL/GenBank/DDBJ whole genome shotgun (WGS) entry which is preliminary data.</text>
</comment>
<name>A0AAE1AM28_9GAST</name>
<dbReference type="AlphaFoldDB" id="A0AAE1AM28"/>
<evidence type="ECO:0000313" key="1">
    <source>
        <dbReference type="EMBL" id="KAK3790234.1"/>
    </source>
</evidence>
<gene>
    <name evidence="1" type="ORF">RRG08_066703</name>
</gene>
<feature type="non-terminal residue" evidence="1">
    <location>
        <position position="146"/>
    </location>
</feature>
<accession>A0AAE1AM28</accession>
<dbReference type="Proteomes" id="UP001283361">
    <property type="component" value="Unassembled WGS sequence"/>
</dbReference>
<proteinExistence type="predicted"/>
<keyword evidence="2" id="KW-1185">Reference proteome</keyword>
<protein>
    <submittedName>
        <fullName evidence="1">Uncharacterized protein</fullName>
    </submittedName>
</protein>